<evidence type="ECO:0000313" key="2">
    <source>
        <dbReference type="Proteomes" id="UP001056120"/>
    </source>
</evidence>
<gene>
    <name evidence="1" type="ORF">L1987_84981</name>
</gene>
<accession>A0ACB8XVF1</accession>
<reference evidence="1 2" key="2">
    <citation type="journal article" date="2022" name="Mol. Ecol. Resour.">
        <title>The genomes of chicory, endive, great burdock and yacon provide insights into Asteraceae paleo-polyploidization history and plant inulin production.</title>
        <authorList>
            <person name="Fan W."/>
            <person name="Wang S."/>
            <person name="Wang H."/>
            <person name="Wang A."/>
            <person name="Jiang F."/>
            <person name="Liu H."/>
            <person name="Zhao H."/>
            <person name="Xu D."/>
            <person name="Zhang Y."/>
        </authorList>
    </citation>
    <scope>NUCLEOTIDE SEQUENCE [LARGE SCALE GENOMIC DNA]</scope>
    <source>
        <strain evidence="2">cv. Yunnan</strain>
        <tissue evidence="1">Leaves</tissue>
    </source>
</reference>
<comment type="caution">
    <text evidence="1">The sequence shown here is derived from an EMBL/GenBank/DDBJ whole genome shotgun (WGS) entry which is preliminary data.</text>
</comment>
<dbReference type="EMBL" id="CM042046">
    <property type="protein sequence ID" value="KAI3675391.1"/>
    <property type="molecule type" value="Genomic_DNA"/>
</dbReference>
<dbReference type="Proteomes" id="UP001056120">
    <property type="component" value="Linkage Group LG29"/>
</dbReference>
<protein>
    <submittedName>
        <fullName evidence="1">Uncharacterized protein</fullName>
    </submittedName>
</protein>
<keyword evidence="2" id="KW-1185">Reference proteome</keyword>
<sequence length="90" mass="9990">MLFRECILELSVEDANQVIAEHALVAVGMSRVWDRPSKIPLYVKGERLVSVLPRVVPKGVHGDEGENDCVKEDFRGISPITESENKADSN</sequence>
<organism evidence="1 2">
    <name type="scientific">Smallanthus sonchifolius</name>
    <dbReference type="NCBI Taxonomy" id="185202"/>
    <lineage>
        <taxon>Eukaryota</taxon>
        <taxon>Viridiplantae</taxon>
        <taxon>Streptophyta</taxon>
        <taxon>Embryophyta</taxon>
        <taxon>Tracheophyta</taxon>
        <taxon>Spermatophyta</taxon>
        <taxon>Magnoliopsida</taxon>
        <taxon>eudicotyledons</taxon>
        <taxon>Gunneridae</taxon>
        <taxon>Pentapetalae</taxon>
        <taxon>asterids</taxon>
        <taxon>campanulids</taxon>
        <taxon>Asterales</taxon>
        <taxon>Asteraceae</taxon>
        <taxon>Asteroideae</taxon>
        <taxon>Heliantheae alliance</taxon>
        <taxon>Millerieae</taxon>
        <taxon>Smallanthus</taxon>
    </lineage>
</organism>
<reference evidence="2" key="1">
    <citation type="journal article" date="2022" name="Mol. Ecol. Resour.">
        <title>The genomes of chicory, endive, great burdock and yacon provide insights into Asteraceae palaeo-polyploidization history and plant inulin production.</title>
        <authorList>
            <person name="Fan W."/>
            <person name="Wang S."/>
            <person name="Wang H."/>
            <person name="Wang A."/>
            <person name="Jiang F."/>
            <person name="Liu H."/>
            <person name="Zhao H."/>
            <person name="Xu D."/>
            <person name="Zhang Y."/>
        </authorList>
    </citation>
    <scope>NUCLEOTIDE SEQUENCE [LARGE SCALE GENOMIC DNA]</scope>
    <source>
        <strain evidence="2">cv. Yunnan</strain>
    </source>
</reference>
<proteinExistence type="predicted"/>
<name>A0ACB8XVF1_9ASTR</name>
<evidence type="ECO:0000313" key="1">
    <source>
        <dbReference type="EMBL" id="KAI3675391.1"/>
    </source>
</evidence>